<evidence type="ECO:0000259" key="6">
    <source>
        <dbReference type="Pfam" id="PF08640"/>
    </source>
</evidence>
<evidence type="ECO:0000256" key="3">
    <source>
        <dbReference type="ARBA" id="ARBA00022552"/>
    </source>
</evidence>
<evidence type="ECO:0000313" key="8">
    <source>
        <dbReference type="Proteomes" id="UP000245699"/>
    </source>
</evidence>
<evidence type="ECO:0000313" key="7">
    <source>
        <dbReference type="EMBL" id="PVU97562.1"/>
    </source>
</evidence>
<dbReference type="AlphaFoldDB" id="A0A2T9YYY5"/>
<dbReference type="GO" id="GO:0032040">
    <property type="term" value="C:small-subunit processome"/>
    <property type="evidence" value="ECO:0007669"/>
    <property type="project" value="TreeGrafter"/>
</dbReference>
<dbReference type="InterPro" id="IPR003107">
    <property type="entry name" value="HAT"/>
</dbReference>
<dbReference type="SMART" id="SM00386">
    <property type="entry name" value="HAT"/>
    <property type="match status" value="4"/>
</dbReference>
<keyword evidence="5" id="KW-0539">Nucleus</keyword>
<sequence>MAEIIQYKLEGMIPELEDLEQKEIFSKDEIKMIVKKRTNMEYSIKRRQPPLEDFMRYIEYEMNLDLLRKKRKHRLGIEPKPTVSDKAAGERIIGLFERAVERHRGNEELWVKYIEFVRKEEKYQQKIERFQDQEQLNQYSKVMKLFARAIQNFPLIDKFWLLAARFEFEINNNEGNARRLMQRGLRINKKSKRMWLEYCELELLFAEKIKLRRKILGIDKDTNLENNPDLVENQNNPYLQGQVAILIYKYAVTEISDSFEFRKSFVELFNKYKISAGVKLVLEEIKSTFAGKNPKAEIYSETALLSLFFEPETSKWLEMLVTVAENITELINSQESSDGITNEKRLETSNLEYRSKLAKFYQDWMIGVYSDLKIDAISAYLKALIIKNFENAEKEEILNPGMACDYMNFLYEKLDMSQVLFSSKLICSDDIHKRFERAILSLNQHFNNSETTPVSELASTTNGNETGSNDNIDVQTKIQLRYINWVCPSFNNPKNESELEQIAARKAFSTILRNSKPTLLTLKHLLEYEHLVFDIVLSKSGQGLNQKLLSSNKQLKTSYNQIIHLYQLATSNYPEEKNMWEKYIQFLRRAGSFEAANNVLFTASKIHKIVGI</sequence>
<comment type="caution">
    <text evidence="7">The sequence shown here is derived from an EMBL/GenBank/DDBJ whole genome shotgun (WGS) entry which is preliminary data.</text>
</comment>
<dbReference type="SUPFAM" id="SSF48452">
    <property type="entry name" value="TPR-like"/>
    <property type="match status" value="1"/>
</dbReference>
<reference evidence="7 8" key="1">
    <citation type="journal article" date="2018" name="MBio">
        <title>Comparative Genomics Reveals the Core Gene Toolbox for the Fungus-Insect Symbiosis.</title>
        <authorList>
            <person name="Wang Y."/>
            <person name="Stata M."/>
            <person name="Wang W."/>
            <person name="Stajich J.E."/>
            <person name="White M.M."/>
            <person name="Moncalvo J.M."/>
        </authorList>
    </citation>
    <scope>NUCLEOTIDE SEQUENCE [LARGE SCALE GENOMIC DNA]</scope>
    <source>
        <strain evidence="7 8">AUS-77-4</strain>
    </source>
</reference>
<dbReference type="Pfam" id="PF08640">
    <property type="entry name" value="U3_assoc_6"/>
    <property type="match status" value="1"/>
</dbReference>
<dbReference type="GO" id="GO:0030515">
    <property type="term" value="F:snoRNA binding"/>
    <property type="evidence" value="ECO:0007669"/>
    <property type="project" value="InterPro"/>
</dbReference>
<evidence type="ECO:0000256" key="4">
    <source>
        <dbReference type="ARBA" id="ARBA00022737"/>
    </source>
</evidence>
<dbReference type="InterPro" id="IPR055347">
    <property type="entry name" value="UTP6_N"/>
</dbReference>
<dbReference type="OrthoDB" id="28112at2759"/>
<protein>
    <recommendedName>
        <fullName evidence="6">U3 small nucleolar RNA-associated protein 6 N-terminal domain-containing protein</fullName>
    </recommendedName>
</protein>
<keyword evidence="8" id="KW-1185">Reference proteome</keyword>
<dbReference type="EMBL" id="MBFT01000104">
    <property type="protein sequence ID" value="PVU97562.1"/>
    <property type="molecule type" value="Genomic_DNA"/>
</dbReference>
<dbReference type="PANTHER" id="PTHR23271">
    <property type="entry name" value="HEPATOCELLULAR CARCINOMA-ASSOCIATED ANTIGEN 66"/>
    <property type="match status" value="1"/>
</dbReference>
<dbReference type="STRING" id="61424.A0A2T9YYY5"/>
<dbReference type="Gene3D" id="1.25.40.10">
    <property type="entry name" value="Tetratricopeptide repeat domain"/>
    <property type="match status" value="2"/>
</dbReference>
<feature type="domain" description="U3 small nucleolar RNA-associated protein 6 N-terminal" evidence="6">
    <location>
        <begin position="9"/>
        <end position="85"/>
    </location>
</feature>
<evidence type="ECO:0000256" key="2">
    <source>
        <dbReference type="ARBA" id="ARBA00010734"/>
    </source>
</evidence>
<dbReference type="PANTHER" id="PTHR23271:SF1">
    <property type="entry name" value="U3 SMALL NUCLEOLAR RNA-ASSOCIATED PROTEIN 6 HOMOLOG"/>
    <property type="match status" value="1"/>
</dbReference>
<comment type="similarity">
    <text evidence="2">Belongs to the UTP6 family.</text>
</comment>
<keyword evidence="4" id="KW-0677">Repeat</keyword>
<dbReference type="GO" id="GO:0000462">
    <property type="term" value="P:maturation of SSU-rRNA from tricistronic rRNA transcript (SSU-rRNA, 5.8S rRNA, LSU-rRNA)"/>
    <property type="evidence" value="ECO:0007669"/>
    <property type="project" value="InterPro"/>
</dbReference>
<evidence type="ECO:0000256" key="5">
    <source>
        <dbReference type="ARBA" id="ARBA00023242"/>
    </source>
</evidence>
<organism evidence="7 8">
    <name type="scientific">Furculomyces boomerangus</name>
    <dbReference type="NCBI Taxonomy" id="61424"/>
    <lineage>
        <taxon>Eukaryota</taxon>
        <taxon>Fungi</taxon>
        <taxon>Fungi incertae sedis</taxon>
        <taxon>Zoopagomycota</taxon>
        <taxon>Kickxellomycotina</taxon>
        <taxon>Harpellomycetes</taxon>
        <taxon>Harpellales</taxon>
        <taxon>Harpellaceae</taxon>
        <taxon>Furculomyces</taxon>
    </lineage>
</organism>
<gene>
    <name evidence="7" type="ORF">BB559_001967</name>
</gene>
<name>A0A2T9YYY5_9FUNG</name>
<evidence type="ECO:0000256" key="1">
    <source>
        <dbReference type="ARBA" id="ARBA00004604"/>
    </source>
</evidence>
<dbReference type="Proteomes" id="UP000245699">
    <property type="component" value="Unassembled WGS sequence"/>
</dbReference>
<dbReference type="GO" id="GO:0034388">
    <property type="term" value="C:Pwp2p-containing subcomplex of 90S preribosome"/>
    <property type="evidence" value="ECO:0007669"/>
    <property type="project" value="TreeGrafter"/>
</dbReference>
<comment type="subcellular location">
    <subcellularLocation>
        <location evidence="1">Nucleus</location>
        <location evidence="1">Nucleolus</location>
    </subcellularLocation>
</comment>
<keyword evidence="3" id="KW-0698">rRNA processing</keyword>
<proteinExistence type="inferred from homology"/>
<dbReference type="InterPro" id="IPR013949">
    <property type="entry name" value="Utp6"/>
</dbReference>
<dbReference type="InterPro" id="IPR011990">
    <property type="entry name" value="TPR-like_helical_dom_sf"/>
</dbReference>
<accession>A0A2T9YYY5</accession>